<dbReference type="InterPro" id="IPR001138">
    <property type="entry name" value="Zn2Cys6_DnaBD"/>
</dbReference>
<evidence type="ECO:0000313" key="7">
    <source>
        <dbReference type="Proteomes" id="UP000094043"/>
    </source>
</evidence>
<proteinExistence type="predicted"/>
<dbReference type="Proteomes" id="UP000094043">
    <property type="component" value="Chromosome 2"/>
</dbReference>
<reference evidence="6" key="3">
    <citation type="submission" date="2024-01" db="EMBL/GenBank/DDBJ databases">
        <authorList>
            <person name="Coelho M.A."/>
            <person name="David-Palma M."/>
            <person name="Shea T."/>
            <person name="Sun S."/>
            <person name="Cuomo C.A."/>
            <person name="Heitman J."/>
        </authorList>
    </citation>
    <scope>NUCLEOTIDE SEQUENCE</scope>
    <source>
        <strain evidence="6">CBS 7841</strain>
    </source>
</reference>
<keyword evidence="2" id="KW-0238">DNA-binding</keyword>
<dbReference type="PANTHER" id="PTHR31069:SF32">
    <property type="entry name" value="ARGININE METABOLISM REGULATION PROTEIN II"/>
    <property type="match status" value="1"/>
</dbReference>
<keyword evidence="3" id="KW-0804">Transcription</keyword>
<dbReference type="Pfam" id="PF00172">
    <property type="entry name" value="Zn_clus"/>
    <property type="match status" value="1"/>
</dbReference>
<dbReference type="SMART" id="SM00066">
    <property type="entry name" value="GAL4"/>
    <property type="match status" value="1"/>
</dbReference>
<dbReference type="RefSeq" id="XP_066067312.1">
    <property type="nucleotide sequence ID" value="XM_066211215.1"/>
</dbReference>
<dbReference type="CDD" id="cd00067">
    <property type="entry name" value="GAL4"/>
    <property type="match status" value="1"/>
</dbReference>
<feature type="compositionally biased region" description="Low complexity" evidence="5">
    <location>
        <begin position="308"/>
        <end position="324"/>
    </location>
</feature>
<dbReference type="GO" id="GO:0008270">
    <property type="term" value="F:zinc ion binding"/>
    <property type="evidence" value="ECO:0007669"/>
    <property type="project" value="InterPro"/>
</dbReference>
<organism evidence="6 7">
    <name type="scientific">Cryptococcus depauperatus CBS 7841</name>
    <dbReference type="NCBI Taxonomy" id="1295531"/>
    <lineage>
        <taxon>Eukaryota</taxon>
        <taxon>Fungi</taxon>
        <taxon>Dikarya</taxon>
        <taxon>Basidiomycota</taxon>
        <taxon>Agaricomycotina</taxon>
        <taxon>Tremellomycetes</taxon>
        <taxon>Tremellales</taxon>
        <taxon>Cryptococcaceae</taxon>
        <taxon>Cryptococcus</taxon>
    </lineage>
</organism>
<evidence type="ECO:0000313" key="6">
    <source>
        <dbReference type="EMBL" id="WVN86612.1"/>
    </source>
</evidence>
<dbReference type="GeneID" id="91085993"/>
<feature type="region of interest" description="Disordered" evidence="5">
    <location>
        <begin position="308"/>
        <end position="379"/>
    </location>
</feature>
<dbReference type="OrthoDB" id="39175at2759"/>
<sequence length="379" mass="41162">MPGTVLYYSASGEMPSLNSLGEGDWSTHEGLGSGQGEGGDGEGDGFDSGDGQHGGLGGHNGSANGDGKKGHAGRGKKLTLACHFCRRRKLKCDGNKPLCETCAKRGEMCTWDESVRRRGPGKATKERREKAAREAIVAGLVNENSMSVKGLGSVGVNVVGSDENDVHHQGLNPQLAMGHLDQHHHIHQLQHHQGHGVHRHRHDGHEENGHQAHEDEHDEMQHQLHLDIDPTLIALSAVMPGTLADLEVGKGEDDTVSHQQQHQHHDDEERAALDHLDQHHPAPRVVMHSDEEVEISVLHDFSELHRAATTGATTDTDGAVEAGTGIRGKTDIASGHKRPLDEFDEEEDERDKRLRLDEGLPELPQGLPEDLDDVNGRDS</sequence>
<feature type="compositionally biased region" description="Basic residues" evidence="5">
    <location>
        <begin position="184"/>
        <end position="202"/>
    </location>
</feature>
<feature type="compositionally biased region" description="Gly residues" evidence="5">
    <location>
        <begin position="48"/>
        <end position="60"/>
    </location>
</feature>
<dbReference type="KEGG" id="cdep:91085993"/>
<dbReference type="InterPro" id="IPR036864">
    <property type="entry name" value="Zn2-C6_fun-type_DNA-bd_sf"/>
</dbReference>
<evidence type="ECO:0000256" key="1">
    <source>
        <dbReference type="ARBA" id="ARBA00023015"/>
    </source>
</evidence>
<evidence type="ECO:0000256" key="4">
    <source>
        <dbReference type="ARBA" id="ARBA00023242"/>
    </source>
</evidence>
<gene>
    <name evidence="6" type="ORF">L203_101780</name>
</gene>
<dbReference type="AlphaFoldDB" id="A0A1E3IGU2"/>
<dbReference type="VEuPathDB" id="FungiDB:L203_03018"/>
<dbReference type="PROSITE" id="PS50048">
    <property type="entry name" value="ZN2_CY6_FUNGAL_2"/>
    <property type="match status" value="1"/>
</dbReference>
<dbReference type="InterPro" id="IPR050675">
    <property type="entry name" value="OAF3"/>
</dbReference>
<dbReference type="GO" id="GO:0000981">
    <property type="term" value="F:DNA-binding transcription factor activity, RNA polymerase II-specific"/>
    <property type="evidence" value="ECO:0007669"/>
    <property type="project" value="InterPro"/>
</dbReference>
<feature type="compositionally biased region" description="Basic and acidic residues" evidence="5">
    <location>
        <begin position="203"/>
        <end position="220"/>
    </location>
</feature>
<evidence type="ECO:0000256" key="3">
    <source>
        <dbReference type="ARBA" id="ARBA00023163"/>
    </source>
</evidence>
<evidence type="ECO:0000256" key="2">
    <source>
        <dbReference type="ARBA" id="ARBA00023125"/>
    </source>
</evidence>
<name>A0A1E3IGU2_9TREE</name>
<protein>
    <submittedName>
        <fullName evidence="6">Uncharacterized protein</fullName>
    </submittedName>
</protein>
<dbReference type="EMBL" id="CP143785">
    <property type="protein sequence ID" value="WVN86612.1"/>
    <property type="molecule type" value="Genomic_DNA"/>
</dbReference>
<feature type="region of interest" description="Disordered" evidence="5">
    <location>
        <begin position="17"/>
        <end position="72"/>
    </location>
</feature>
<reference evidence="6" key="1">
    <citation type="submission" date="2016-06" db="EMBL/GenBank/DDBJ databases">
        <authorList>
            <person name="Cuomo C."/>
            <person name="Litvintseva A."/>
            <person name="Heitman J."/>
            <person name="Chen Y."/>
            <person name="Sun S."/>
            <person name="Springer D."/>
            <person name="Dromer F."/>
            <person name="Young S."/>
            <person name="Zeng Q."/>
            <person name="Chapman S."/>
            <person name="Gujja S."/>
            <person name="Saif S."/>
            <person name="Birren B."/>
        </authorList>
    </citation>
    <scope>NUCLEOTIDE SEQUENCE</scope>
    <source>
        <strain evidence="6">CBS 7841</strain>
    </source>
</reference>
<evidence type="ECO:0000256" key="5">
    <source>
        <dbReference type="SAM" id="MobiDB-lite"/>
    </source>
</evidence>
<accession>A0A1E3IGU2</accession>
<feature type="region of interest" description="Disordered" evidence="5">
    <location>
        <begin position="184"/>
        <end position="220"/>
    </location>
</feature>
<keyword evidence="7" id="KW-1185">Reference proteome</keyword>
<keyword evidence="4" id="KW-0539">Nucleus</keyword>
<reference evidence="6" key="2">
    <citation type="journal article" date="2022" name="Elife">
        <title>Obligate sexual reproduction of a homothallic fungus closely related to the Cryptococcus pathogenic species complex.</title>
        <authorList>
            <person name="Passer A.R."/>
            <person name="Clancey S.A."/>
            <person name="Shea T."/>
            <person name="David-Palma M."/>
            <person name="Averette A.F."/>
            <person name="Boekhout T."/>
            <person name="Porcel B.M."/>
            <person name="Nowrousian M."/>
            <person name="Cuomo C.A."/>
            <person name="Sun S."/>
            <person name="Heitman J."/>
            <person name="Coelho M.A."/>
        </authorList>
    </citation>
    <scope>NUCLEOTIDE SEQUENCE</scope>
    <source>
        <strain evidence="6">CBS 7841</strain>
    </source>
</reference>
<keyword evidence="1" id="KW-0805">Transcription regulation</keyword>
<dbReference type="Gene3D" id="4.10.240.10">
    <property type="entry name" value="Zn(2)-C6 fungal-type DNA-binding domain"/>
    <property type="match status" value="1"/>
</dbReference>
<dbReference type="PROSITE" id="PS00463">
    <property type="entry name" value="ZN2_CY6_FUNGAL_1"/>
    <property type="match status" value="1"/>
</dbReference>
<dbReference type="GO" id="GO:0003677">
    <property type="term" value="F:DNA binding"/>
    <property type="evidence" value="ECO:0007669"/>
    <property type="project" value="UniProtKB-KW"/>
</dbReference>
<dbReference type="SUPFAM" id="SSF57701">
    <property type="entry name" value="Zn2/Cys6 DNA-binding domain"/>
    <property type="match status" value="1"/>
</dbReference>
<dbReference type="PANTHER" id="PTHR31069">
    <property type="entry name" value="OLEATE-ACTIVATED TRANSCRIPTION FACTOR 1-RELATED"/>
    <property type="match status" value="1"/>
</dbReference>